<keyword evidence="5 6" id="KW-0676">Redox-active center</keyword>
<name>A0ABY5TNP7_9GAMM</name>
<protein>
    <recommendedName>
        <fullName evidence="6">Glutaredoxin</fullName>
    </recommendedName>
</protein>
<keyword evidence="3 6" id="KW-0249">Electron transport</keyword>
<proteinExistence type="inferred from homology"/>
<accession>A0ABY5TNP7</accession>
<keyword evidence="6" id="KW-0963">Cytoplasm</keyword>
<dbReference type="InterPro" id="IPR011900">
    <property type="entry name" value="GRX_bact"/>
</dbReference>
<keyword evidence="9" id="KW-1185">Reference proteome</keyword>
<evidence type="ECO:0000256" key="4">
    <source>
        <dbReference type="ARBA" id="ARBA00023157"/>
    </source>
</evidence>
<keyword evidence="4" id="KW-1015">Disulfide bond</keyword>
<organism evidence="8 9">
    <name type="scientific">SAR92 clade bacterium H455</name>
    <dbReference type="NCBI Taxonomy" id="2974818"/>
    <lineage>
        <taxon>Bacteria</taxon>
        <taxon>Pseudomonadati</taxon>
        <taxon>Pseudomonadota</taxon>
        <taxon>Gammaproteobacteria</taxon>
        <taxon>Cellvibrionales</taxon>
        <taxon>Porticoccaceae</taxon>
        <taxon>SAR92 clade</taxon>
    </lineage>
</organism>
<dbReference type="PROSITE" id="PS51354">
    <property type="entry name" value="GLUTAREDOXIN_2"/>
    <property type="match status" value="1"/>
</dbReference>
<dbReference type="PANTHER" id="PTHR45694:SF18">
    <property type="entry name" value="GLUTAREDOXIN-1-RELATED"/>
    <property type="match status" value="1"/>
</dbReference>
<dbReference type="InterPro" id="IPR011767">
    <property type="entry name" value="GLR_AS"/>
</dbReference>
<evidence type="ECO:0000256" key="6">
    <source>
        <dbReference type="RuleBase" id="RU364065"/>
    </source>
</evidence>
<comment type="similarity">
    <text evidence="1 6">Belongs to the glutaredoxin family.</text>
</comment>
<dbReference type="Proteomes" id="UP001059934">
    <property type="component" value="Chromosome"/>
</dbReference>
<dbReference type="NCBIfam" id="TIGR02181">
    <property type="entry name" value="GRX_bact"/>
    <property type="match status" value="1"/>
</dbReference>
<evidence type="ECO:0000313" key="8">
    <source>
        <dbReference type="EMBL" id="UVW35345.1"/>
    </source>
</evidence>
<dbReference type="InterPro" id="IPR014025">
    <property type="entry name" value="Glutaredoxin_subgr"/>
</dbReference>
<evidence type="ECO:0000313" key="9">
    <source>
        <dbReference type="Proteomes" id="UP001059934"/>
    </source>
</evidence>
<dbReference type="SUPFAM" id="SSF52833">
    <property type="entry name" value="Thioredoxin-like"/>
    <property type="match status" value="1"/>
</dbReference>
<dbReference type="PRINTS" id="PR00160">
    <property type="entry name" value="GLUTAREDOXIN"/>
</dbReference>
<evidence type="ECO:0000256" key="2">
    <source>
        <dbReference type="ARBA" id="ARBA00022448"/>
    </source>
</evidence>
<feature type="domain" description="Glutaredoxin" evidence="7">
    <location>
        <begin position="4"/>
        <end position="63"/>
    </location>
</feature>
<gene>
    <name evidence="8" type="primary">grxC</name>
    <name evidence="8" type="ORF">NYF23_01750</name>
</gene>
<dbReference type="EMBL" id="CP103416">
    <property type="protein sequence ID" value="UVW35345.1"/>
    <property type="molecule type" value="Genomic_DNA"/>
</dbReference>
<evidence type="ECO:0000259" key="7">
    <source>
        <dbReference type="Pfam" id="PF00462"/>
    </source>
</evidence>
<evidence type="ECO:0000256" key="5">
    <source>
        <dbReference type="ARBA" id="ARBA00023284"/>
    </source>
</evidence>
<sequence length="94" mass="10387">MSHVVLFGTRFCPFCTAARRLLTAKGIDYQDISIDNNTELRGKLIAKSGRNTVPQIWFGTQHIGGFDELRDLERQGTFDAVLQAGVESGETVSI</sequence>
<dbReference type="InterPro" id="IPR036249">
    <property type="entry name" value="Thioredoxin-like_sf"/>
</dbReference>
<dbReference type="Pfam" id="PF00462">
    <property type="entry name" value="Glutaredoxin"/>
    <property type="match status" value="1"/>
</dbReference>
<reference evidence="8" key="1">
    <citation type="submission" date="2022-08" db="EMBL/GenBank/DDBJ databases">
        <title>Catabolic pathway analysis in culturable SAR92 clade bacteria reveals their overlooked roles in DMSP degradation in coastal seas.</title>
        <authorList>
            <person name="He X."/>
            <person name="Zhang X."/>
            <person name="Zhang Y."/>
        </authorList>
    </citation>
    <scope>NUCLEOTIDE SEQUENCE</scope>
    <source>
        <strain evidence="8">H455</strain>
    </source>
</reference>
<keyword evidence="2 6" id="KW-0813">Transport</keyword>
<dbReference type="Gene3D" id="3.40.30.10">
    <property type="entry name" value="Glutaredoxin"/>
    <property type="match status" value="1"/>
</dbReference>
<dbReference type="InterPro" id="IPR002109">
    <property type="entry name" value="Glutaredoxin"/>
</dbReference>
<dbReference type="PANTHER" id="PTHR45694">
    <property type="entry name" value="GLUTAREDOXIN 2"/>
    <property type="match status" value="1"/>
</dbReference>
<evidence type="ECO:0000256" key="3">
    <source>
        <dbReference type="ARBA" id="ARBA00022982"/>
    </source>
</evidence>
<dbReference type="PROSITE" id="PS00195">
    <property type="entry name" value="GLUTAREDOXIN_1"/>
    <property type="match status" value="1"/>
</dbReference>
<comment type="function">
    <text evidence="6">Has a glutathione-disulfide oxidoreductase activity in the presence of NADPH and glutathione reductase. Reduces low molecular weight disulfides and proteins.</text>
</comment>
<evidence type="ECO:0000256" key="1">
    <source>
        <dbReference type="ARBA" id="ARBA00007787"/>
    </source>
</evidence>